<evidence type="ECO:0000313" key="2">
    <source>
        <dbReference type="EMBL" id="KCZ96452.1"/>
    </source>
</evidence>
<name>A0A059G0D6_9PROT</name>
<dbReference type="EMBL" id="ARYI01000001">
    <property type="protein sequence ID" value="KCZ96452.1"/>
    <property type="molecule type" value="Genomic_DNA"/>
</dbReference>
<organism evidence="2 3">
    <name type="scientific">Hyphomonas hirschiana VP5</name>
    <dbReference type="NCBI Taxonomy" id="1280951"/>
    <lineage>
        <taxon>Bacteria</taxon>
        <taxon>Pseudomonadati</taxon>
        <taxon>Pseudomonadota</taxon>
        <taxon>Alphaproteobacteria</taxon>
        <taxon>Hyphomonadales</taxon>
        <taxon>Hyphomonadaceae</taxon>
        <taxon>Hyphomonas</taxon>
    </lineage>
</organism>
<dbReference type="PATRIC" id="fig|1280951.3.peg.442"/>
<comment type="caution">
    <text evidence="2">The sequence shown here is derived from an EMBL/GenBank/DDBJ whole genome shotgun (WGS) entry which is preliminary data.</text>
</comment>
<accession>A0A059G0D6</accession>
<dbReference type="OrthoDB" id="10018809at2"/>
<protein>
    <submittedName>
        <fullName evidence="2">Uncharacterized protein</fullName>
    </submittedName>
</protein>
<gene>
    <name evidence="2" type="ORF">HHI_02195</name>
</gene>
<sequence length="238" mass="25349">MSELPPPPEDETSPGALIRRASSLALGLIVLARAALARFDDASVPRRAAGLVLRKFILPAEAIVRRAILVLAATLPPVRPGAHAKPKGQGKPPPPPKSGAPRAPIFCLTEPLPRPAIRAAKAAPKVDEGPRISLLDWSAPAPALPPKIRPKADEAVHCARLLRRLAALENAYADILGQARRYLRRRAAAARSGAPSKAPLSFSRIPGNTRHLLQEFRFVLEDMNLAASETLAPAPNSS</sequence>
<reference evidence="2 3" key="1">
    <citation type="submission" date="2013-04" db="EMBL/GenBank/DDBJ databases">
        <title>Hyphomonas hirschiana VP5 Genome Sequencing.</title>
        <authorList>
            <person name="Lai Q."/>
            <person name="Shao Z."/>
        </authorList>
    </citation>
    <scope>NUCLEOTIDE SEQUENCE [LARGE SCALE GENOMIC DNA]</scope>
    <source>
        <strain evidence="2 3">VP5</strain>
    </source>
</reference>
<dbReference type="RefSeq" id="WP_035590172.1">
    <property type="nucleotide sequence ID" value="NZ_ARYI01000001.1"/>
</dbReference>
<feature type="region of interest" description="Disordered" evidence="1">
    <location>
        <begin position="79"/>
        <end position="103"/>
    </location>
</feature>
<dbReference type="Proteomes" id="UP000025061">
    <property type="component" value="Unassembled WGS sequence"/>
</dbReference>
<proteinExistence type="predicted"/>
<evidence type="ECO:0000256" key="1">
    <source>
        <dbReference type="SAM" id="MobiDB-lite"/>
    </source>
</evidence>
<evidence type="ECO:0000313" key="3">
    <source>
        <dbReference type="Proteomes" id="UP000025061"/>
    </source>
</evidence>
<dbReference type="AlphaFoldDB" id="A0A059G0D6"/>
<keyword evidence="3" id="KW-1185">Reference proteome</keyword>